<dbReference type="Proteomes" id="UP000821866">
    <property type="component" value="Chromosome 6"/>
</dbReference>
<dbReference type="Pfam" id="PF14324">
    <property type="entry name" value="PINIT"/>
    <property type="match status" value="1"/>
</dbReference>
<evidence type="ECO:0000256" key="9">
    <source>
        <dbReference type="SAM" id="MobiDB-lite"/>
    </source>
</evidence>
<evidence type="ECO:0000256" key="6">
    <source>
        <dbReference type="ARBA" id="ARBA00022786"/>
    </source>
</evidence>
<dbReference type="AlphaFoldDB" id="A0A9J6DQE1"/>
<dbReference type="Gene3D" id="3.30.40.10">
    <property type="entry name" value="Zinc/RING finger domain, C3HC4 (zinc finger)"/>
    <property type="match status" value="1"/>
</dbReference>
<feature type="compositionally biased region" description="Low complexity" evidence="9">
    <location>
        <begin position="302"/>
        <end position="313"/>
    </location>
</feature>
<proteinExistence type="inferred from homology"/>
<keyword evidence="6" id="KW-0833">Ubl conjugation pathway</keyword>
<feature type="domain" description="SP-RING-type" evidence="10">
    <location>
        <begin position="196"/>
        <end position="277"/>
    </location>
</feature>
<keyword evidence="3" id="KW-0808">Transferase</keyword>
<name>A0A9J6DQE1_RHIMP</name>
<evidence type="ECO:0000256" key="4">
    <source>
        <dbReference type="ARBA" id="ARBA00022723"/>
    </source>
</evidence>
<evidence type="ECO:0000256" key="3">
    <source>
        <dbReference type="ARBA" id="ARBA00022679"/>
    </source>
</evidence>
<sequence>MSCTQSPESPLQYFKKEPFFDVLATLVPPMLLVDYGSKDLQRERIFFKWKPQHVDVIRSSLTDDARSNRECSVRVHLRFCLLDTNSEQDDMYPFNLAVKVNGESLALPAPIPCKVSGGLTGKVYLPINIISSCSLRPCTMNEVCLTWKPVSSRDYVVGLFLVKKLKVATVLSGLEKLSAALTRVMVKIKVKRRETMGDDVTIIRFHVSLTCPLSQSRIKVPCRARSCRHLDCFDGYNYLQTNEQRPTWTCPVCGLRAPLSCLVVDELFEQILANVPGDCDAVVFHEDGSWTPSSASQRDDGATASSTPASPTARGFAPPPGSSSGEQVGWSRKQTRMEVIDLTDSGSCEDRDCGSRC</sequence>
<comment type="pathway">
    <text evidence="1">Protein modification; protein sumoylation.</text>
</comment>
<evidence type="ECO:0000313" key="12">
    <source>
        <dbReference type="EMBL" id="KAH8024082.1"/>
    </source>
</evidence>
<dbReference type="PROSITE" id="PS51466">
    <property type="entry name" value="PINIT"/>
    <property type="match status" value="1"/>
</dbReference>
<reference evidence="12" key="2">
    <citation type="submission" date="2021-09" db="EMBL/GenBank/DDBJ databases">
        <authorList>
            <person name="Jia N."/>
            <person name="Wang J."/>
            <person name="Shi W."/>
            <person name="Du L."/>
            <person name="Sun Y."/>
            <person name="Zhan W."/>
            <person name="Jiang J."/>
            <person name="Wang Q."/>
            <person name="Zhang B."/>
            <person name="Ji P."/>
            <person name="Sakyi L.B."/>
            <person name="Cui X."/>
            <person name="Yuan T."/>
            <person name="Jiang B."/>
            <person name="Yang W."/>
            <person name="Lam T.T.-Y."/>
            <person name="Chang Q."/>
            <person name="Ding S."/>
            <person name="Wang X."/>
            <person name="Zhu J."/>
            <person name="Ruan X."/>
            <person name="Zhao L."/>
            <person name="Wei J."/>
            <person name="Que T."/>
            <person name="Du C."/>
            <person name="Cheng J."/>
            <person name="Dai P."/>
            <person name="Han X."/>
            <person name="Huang E."/>
            <person name="Gao Y."/>
            <person name="Liu J."/>
            <person name="Shao H."/>
            <person name="Ye R."/>
            <person name="Li L."/>
            <person name="Wei W."/>
            <person name="Wang X."/>
            <person name="Wang C."/>
            <person name="Huo Q."/>
            <person name="Li W."/>
            <person name="Guo W."/>
            <person name="Chen H."/>
            <person name="Chen S."/>
            <person name="Zhou L."/>
            <person name="Zhou L."/>
            <person name="Ni X."/>
            <person name="Tian J."/>
            <person name="Zhou Y."/>
            <person name="Sheng Y."/>
            <person name="Liu T."/>
            <person name="Pan Y."/>
            <person name="Xia L."/>
            <person name="Li J."/>
            <person name="Zhao F."/>
            <person name="Cao W."/>
        </authorList>
    </citation>
    <scope>NUCLEOTIDE SEQUENCE</scope>
    <source>
        <strain evidence="12">Rmic-2018</strain>
        <tissue evidence="12">Larvae</tissue>
    </source>
</reference>
<feature type="region of interest" description="Disordered" evidence="9">
    <location>
        <begin position="290"/>
        <end position="336"/>
    </location>
</feature>
<evidence type="ECO:0000256" key="5">
    <source>
        <dbReference type="ARBA" id="ARBA00022771"/>
    </source>
</evidence>
<dbReference type="InterPro" id="IPR023321">
    <property type="entry name" value="PINIT"/>
</dbReference>
<keyword evidence="5 8" id="KW-0863">Zinc-finger</keyword>
<dbReference type="PANTHER" id="PTHR10782:SF94">
    <property type="entry name" value="SUPPRESSOR OF VARIEGATION 2-10, ISOFORM I"/>
    <property type="match status" value="1"/>
</dbReference>
<keyword evidence="4" id="KW-0479">Metal-binding</keyword>
<gene>
    <name evidence="12" type="ORF">HPB51_021427</name>
</gene>
<evidence type="ECO:0000256" key="2">
    <source>
        <dbReference type="ARBA" id="ARBA00005383"/>
    </source>
</evidence>
<accession>A0A9J6DQE1</accession>
<dbReference type="VEuPathDB" id="VectorBase:LOC119172808"/>
<evidence type="ECO:0000259" key="10">
    <source>
        <dbReference type="PROSITE" id="PS51044"/>
    </source>
</evidence>
<reference evidence="12" key="1">
    <citation type="journal article" date="2020" name="Cell">
        <title>Large-Scale Comparative Analyses of Tick Genomes Elucidate Their Genetic Diversity and Vector Capacities.</title>
        <authorList>
            <consortium name="Tick Genome and Microbiome Consortium (TIGMIC)"/>
            <person name="Jia N."/>
            <person name="Wang J."/>
            <person name="Shi W."/>
            <person name="Du L."/>
            <person name="Sun Y."/>
            <person name="Zhan W."/>
            <person name="Jiang J.F."/>
            <person name="Wang Q."/>
            <person name="Zhang B."/>
            <person name="Ji P."/>
            <person name="Bell-Sakyi L."/>
            <person name="Cui X.M."/>
            <person name="Yuan T.T."/>
            <person name="Jiang B.G."/>
            <person name="Yang W.F."/>
            <person name="Lam T.T."/>
            <person name="Chang Q.C."/>
            <person name="Ding S.J."/>
            <person name="Wang X.J."/>
            <person name="Zhu J.G."/>
            <person name="Ruan X.D."/>
            <person name="Zhao L."/>
            <person name="Wei J.T."/>
            <person name="Ye R.Z."/>
            <person name="Que T.C."/>
            <person name="Du C.H."/>
            <person name="Zhou Y.H."/>
            <person name="Cheng J.X."/>
            <person name="Dai P.F."/>
            <person name="Guo W.B."/>
            <person name="Han X.H."/>
            <person name="Huang E.J."/>
            <person name="Li L.F."/>
            <person name="Wei W."/>
            <person name="Gao Y.C."/>
            <person name="Liu J.Z."/>
            <person name="Shao H.Z."/>
            <person name="Wang X."/>
            <person name="Wang C.C."/>
            <person name="Yang T.C."/>
            <person name="Huo Q.B."/>
            <person name="Li W."/>
            <person name="Chen H.Y."/>
            <person name="Chen S.E."/>
            <person name="Zhou L.G."/>
            <person name="Ni X.B."/>
            <person name="Tian J.H."/>
            <person name="Sheng Y."/>
            <person name="Liu T."/>
            <person name="Pan Y.S."/>
            <person name="Xia L.Y."/>
            <person name="Li J."/>
            <person name="Zhao F."/>
            <person name="Cao W.C."/>
        </authorList>
    </citation>
    <scope>NUCLEOTIDE SEQUENCE</scope>
    <source>
        <strain evidence="12">Rmic-2018</strain>
    </source>
</reference>
<organism evidence="12 13">
    <name type="scientific">Rhipicephalus microplus</name>
    <name type="common">Cattle tick</name>
    <name type="synonym">Boophilus microplus</name>
    <dbReference type="NCBI Taxonomy" id="6941"/>
    <lineage>
        <taxon>Eukaryota</taxon>
        <taxon>Metazoa</taxon>
        <taxon>Ecdysozoa</taxon>
        <taxon>Arthropoda</taxon>
        <taxon>Chelicerata</taxon>
        <taxon>Arachnida</taxon>
        <taxon>Acari</taxon>
        <taxon>Parasitiformes</taxon>
        <taxon>Ixodida</taxon>
        <taxon>Ixodoidea</taxon>
        <taxon>Ixodidae</taxon>
        <taxon>Rhipicephalinae</taxon>
        <taxon>Rhipicephalus</taxon>
        <taxon>Boophilus</taxon>
    </lineage>
</organism>
<dbReference type="FunFam" id="2.60.120.780:FF:000001">
    <property type="entry name" value="E3 SUMO-protein ligase PIAS2 isoform X1"/>
    <property type="match status" value="1"/>
</dbReference>
<evidence type="ECO:0000313" key="13">
    <source>
        <dbReference type="Proteomes" id="UP000821866"/>
    </source>
</evidence>
<dbReference type="InterPro" id="IPR013083">
    <property type="entry name" value="Znf_RING/FYVE/PHD"/>
</dbReference>
<dbReference type="Gene3D" id="2.60.120.780">
    <property type="entry name" value="PINIT domain"/>
    <property type="match status" value="1"/>
</dbReference>
<dbReference type="GO" id="GO:0000785">
    <property type="term" value="C:chromatin"/>
    <property type="evidence" value="ECO:0007669"/>
    <property type="project" value="TreeGrafter"/>
</dbReference>
<evidence type="ECO:0000256" key="8">
    <source>
        <dbReference type="PROSITE-ProRule" id="PRU00452"/>
    </source>
</evidence>
<dbReference type="PANTHER" id="PTHR10782">
    <property type="entry name" value="ZINC FINGER MIZ DOMAIN-CONTAINING PROTEIN"/>
    <property type="match status" value="1"/>
</dbReference>
<dbReference type="CDD" id="cd16650">
    <property type="entry name" value="SP-RING_PIAS-like"/>
    <property type="match status" value="1"/>
</dbReference>
<dbReference type="GO" id="GO:0006357">
    <property type="term" value="P:regulation of transcription by RNA polymerase II"/>
    <property type="evidence" value="ECO:0007669"/>
    <property type="project" value="TreeGrafter"/>
</dbReference>
<evidence type="ECO:0000256" key="1">
    <source>
        <dbReference type="ARBA" id="ARBA00004718"/>
    </source>
</evidence>
<dbReference type="InterPro" id="IPR038654">
    <property type="entry name" value="PINIT_sf"/>
</dbReference>
<feature type="domain" description="PINIT" evidence="11">
    <location>
        <begin position="1"/>
        <end position="165"/>
    </location>
</feature>
<dbReference type="EMBL" id="JABSTU010000008">
    <property type="protein sequence ID" value="KAH8024082.1"/>
    <property type="molecule type" value="Genomic_DNA"/>
</dbReference>
<dbReference type="InterPro" id="IPR004181">
    <property type="entry name" value="Znf_MIZ"/>
</dbReference>
<dbReference type="PROSITE" id="PS51044">
    <property type="entry name" value="ZF_SP_RING"/>
    <property type="match status" value="1"/>
</dbReference>
<comment type="similarity">
    <text evidence="2">Belongs to the PIAS family.</text>
</comment>
<evidence type="ECO:0000259" key="11">
    <source>
        <dbReference type="PROSITE" id="PS51466"/>
    </source>
</evidence>
<dbReference type="Pfam" id="PF02891">
    <property type="entry name" value="zf-MIZ"/>
    <property type="match status" value="1"/>
</dbReference>
<protein>
    <recommendedName>
        <fullName evidence="14">Zn-finger transcription factor</fullName>
    </recommendedName>
</protein>
<dbReference type="GO" id="GO:0003712">
    <property type="term" value="F:transcription coregulator activity"/>
    <property type="evidence" value="ECO:0007669"/>
    <property type="project" value="TreeGrafter"/>
</dbReference>
<dbReference type="GO" id="GO:0016925">
    <property type="term" value="P:protein sumoylation"/>
    <property type="evidence" value="ECO:0007669"/>
    <property type="project" value="TreeGrafter"/>
</dbReference>
<evidence type="ECO:0000256" key="7">
    <source>
        <dbReference type="ARBA" id="ARBA00022833"/>
    </source>
</evidence>
<dbReference type="GO" id="GO:0061665">
    <property type="term" value="F:SUMO ligase activity"/>
    <property type="evidence" value="ECO:0007669"/>
    <property type="project" value="TreeGrafter"/>
</dbReference>
<comment type="caution">
    <text evidence="12">The sequence shown here is derived from an EMBL/GenBank/DDBJ whole genome shotgun (WGS) entry which is preliminary data.</text>
</comment>
<keyword evidence="13" id="KW-1185">Reference proteome</keyword>
<keyword evidence="7" id="KW-0862">Zinc</keyword>
<dbReference type="GO" id="GO:0008270">
    <property type="term" value="F:zinc ion binding"/>
    <property type="evidence" value="ECO:0007669"/>
    <property type="project" value="UniProtKB-KW"/>
</dbReference>
<evidence type="ECO:0008006" key="14">
    <source>
        <dbReference type="Google" id="ProtNLM"/>
    </source>
</evidence>